<keyword evidence="6" id="KW-0406">Ion transport</keyword>
<dbReference type="InterPro" id="IPR050721">
    <property type="entry name" value="Trk_Ktr_HKT_K-transport"/>
</dbReference>
<name>A0A1B3BE15_9GAMM</name>
<dbReference type="Gene3D" id="3.30.70.1450">
    <property type="entry name" value="Regulator of K+ conductance, C-terminal domain"/>
    <property type="match status" value="2"/>
</dbReference>
<evidence type="ECO:0000256" key="6">
    <source>
        <dbReference type="ARBA" id="ARBA00023065"/>
    </source>
</evidence>
<dbReference type="KEGG" id="ksd:KS2013_2309"/>
<dbReference type="Gene3D" id="3.40.50.720">
    <property type="entry name" value="NAD(P)-binding Rossmann-like Domain"/>
    <property type="match status" value="2"/>
</dbReference>
<dbReference type="PRINTS" id="PR00335">
    <property type="entry name" value="KUPTAKETRKA"/>
</dbReference>
<keyword evidence="2" id="KW-0813">Transport</keyword>
<evidence type="ECO:0000259" key="8">
    <source>
        <dbReference type="PROSITE" id="PS51202"/>
    </source>
</evidence>
<dbReference type="GO" id="GO:0005886">
    <property type="term" value="C:plasma membrane"/>
    <property type="evidence" value="ECO:0007669"/>
    <property type="project" value="InterPro"/>
</dbReference>
<dbReference type="PROSITE" id="PS51201">
    <property type="entry name" value="RCK_N"/>
    <property type="match status" value="2"/>
</dbReference>
<feature type="domain" description="RCK N-terminal" evidence="7">
    <location>
        <begin position="1"/>
        <end position="122"/>
    </location>
</feature>
<reference evidence="10" key="1">
    <citation type="submission" date="2015-08" db="EMBL/GenBank/DDBJ databases">
        <authorList>
            <person name="Kim K.M."/>
        </authorList>
    </citation>
    <scope>NUCLEOTIDE SEQUENCE [LARGE SCALE GENOMIC DNA]</scope>
    <source>
        <strain evidence="10">KCTC 23892</strain>
    </source>
</reference>
<dbReference type="SUPFAM" id="SSF51735">
    <property type="entry name" value="NAD(P)-binding Rossmann-fold domains"/>
    <property type="match status" value="2"/>
</dbReference>
<dbReference type="NCBIfam" id="NF007032">
    <property type="entry name" value="PRK09496.1-4"/>
    <property type="match status" value="1"/>
</dbReference>
<feature type="domain" description="RCK N-terminal" evidence="7">
    <location>
        <begin position="231"/>
        <end position="347"/>
    </location>
</feature>
<dbReference type="STRING" id="1144748.KS2013_2309"/>
<dbReference type="InterPro" id="IPR036721">
    <property type="entry name" value="RCK_C_sf"/>
</dbReference>
<dbReference type="InterPro" id="IPR003148">
    <property type="entry name" value="RCK_N"/>
</dbReference>
<dbReference type="NCBIfam" id="NF007030">
    <property type="entry name" value="PRK09496.1-1"/>
    <property type="match status" value="1"/>
</dbReference>
<sequence length="457" mass="50536">MKIIILGAGQVGTSLALSLEGENNDITLIDSDPKRLRYIQDHLDLRTIVGHAAFPDVLENAGIDDSDMLVAVTSSDEVNMIACQIAHTLYQTPSKIARIRASNYLNNDNLFAHQHIPVDVVISPERLVTEYIERLVDNPGAFQVLDFAKGLLRLVAVKAYYGGPLVGNALSELKQHLPNVDTRVAAIFRRGRPIVPTGHTVIEADDEVFFLSAKKHIRSVMSELQRLEKKYQRVIIAGGGNIGEGLAKKLEKKMLVKIIERDPHRAEELANNLEDTLVLQGDVSDEDLLNDENISEFDLFIAVTNDDEANIMSALLAKRLGVRKTMVLINRTAYVDLIQGHEIDIAISPQQVTIGSLLTHIRRGHVSSVYSLRRGAAEAIEAIAKGNEQTSSVIGRTISELALPPGTSIGAIVRDEQVIIAHDNVIIRENDHVVLFMVDKGYIQDVERLFQVNVTYF</sequence>
<keyword evidence="4" id="KW-0630">Potassium</keyword>
<evidence type="ECO:0000259" key="7">
    <source>
        <dbReference type="PROSITE" id="PS51201"/>
    </source>
</evidence>
<dbReference type="OrthoDB" id="9775180at2"/>
<dbReference type="InterPro" id="IPR006037">
    <property type="entry name" value="RCK_C"/>
</dbReference>
<dbReference type="InterPro" id="IPR036291">
    <property type="entry name" value="NAD(P)-bd_dom_sf"/>
</dbReference>
<dbReference type="SUPFAM" id="SSF116726">
    <property type="entry name" value="TrkA C-terminal domain-like"/>
    <property type="match status" value="2"/>
</dbReference>
<evidence type="ECO:0000256" key="2">
    <source>
        <dbReference type="ARBA" id="ARBA00022448"/>
    </source>
</evidence>
<dbReference type="Pfam" id="PF02080">
    <property type="entry name" value="TrkA_C"/>
    <property type="match status" value="2"/>
</dbReference>
<gene>
    <name evidence="9" type="ORF">KS2013_2309</name>
</gene>
<keyword evidence="5" id="KW-0520">NAD</keyword>
<dbReference type="EMBL" id="CP012418">
    <property type="protein sequence ID" value="AOE51013.1"/>
    <property type="molecule type" value="Genomic_DNA"/>
</dbReference>
<proteinExistence type="predicted"/>
<accession>A0A1B3BE15</accession>
<dbReference type="Proteomes" id="UP000094147">
    <property type="component" value="Chromosome"/>
</dbReference>
<evidence type="ECO:0000256" key="1">
    <source>
        <dbReference type="ARBA" id="ARBA00017378"/>
    </source>
</evidence>
<dbReference type="AlphaFoldDB" id="A0A1B3BE15"/>
<dbReference type="NCBIfam" id="NF007031">
    <property type="entry name" value="PRK09496.1-2"/>
    <property type="match status" value="1"/>
</dbReference>
<evidence type="ECO:0000256" key="4">
    <source>
        <dbReference type="ARBA" id="ARBA00022958"/>
    </source>
</evidence>
<dbReference type="FunFam" id="3.30.70.1450:FF:000001">
    <property type="entry name" value="Trk system potassium transporter TrkA"/>
    <property type="match status" value="1"/>
</dbReference>
<dbReference type="GO" id="GO:0015079">
    <property type="term" value="F:potassium ion transmembrane transporter activity"/>
    <property type="evidence" value="ECO:0007669"/>
    <property type="project" value="InterPro"/>
</dbReference>
<keyword evidence="3" id="KW-0633">Potassium transport</keyword>
<dbReference type="NCBIfam" id="NF007039">
    <property type="entry name" value="PRK09496.3-2"/>
    <property type="match status" value="1"/>
</dbReference>
<protein>
    <recommendedName>
        <fullName evidence="1">Trk system potassium uptake protein TrkA</fullName>
    </recommendedName>
</protein>
<evidence type="ECO:0000256" key="5">
    <source>
        <dbReference type="ARBA" id="ARBA00023027"/>
    </source>
</evidence>
<dbReference type="PATRIC" id="fig|1144748.3.peg.2329"/>
<evidence type="ECO:0000313" key="10">
    <source>
        <dbReference type="Proteomes" id="UP000094147"/>
    </source>
</evidence>
<dbReference type="InterPro" id="IPR006036">
    <property type="entry name" value="K_uptake_TrkA"/>
</dbReference>
<keyword evidence="10" id="KW-1185">Reference proteome</keyword>
<feature type="domain" description="RCK C-terminal" evidence="8">
    <location>
        <begin position="142"/>
        <end position="226"/>
    </location>
</feature>
<dbReference type="FunFam" id="3.40.50.720:FF:000042">
    <property type="entry name" value="Trk system potassium transporter TrkA"/>
    <property type="match status" value="1"/>
</dbReference>
<dbReference type="RefSeq" id="WP_068994139.1">
    <property type="nucleotide sequence ID" value="NZ_CP012418.1"/>
</dbReference>
<evidence type="ECO:0000313" key="9">
    <source>
        <dbReference type="EMBL" id="AOE51013.1"/>
    </source>
</evidence>
<dbReference type="PROSITE" id="PS51202">
    <property type="entry name" value="RCK_C"/>
    <property type="match status" value="2"/>
</dbReference>
<evidence type="ECO:0000256" key="3">
    <source>
        <dbReference type="ARBA" id="ARBA00022538"/>
    </source>
</evidence>
<dbReference type="Pfam" id="PF02254">
    <property type="entry name" value="TrkA_N"/>
    <property type="match status" value="2"/>
</dbReference>
<feature type="domain" description="RCK C-terminal" evidence="8">
    <location>
        <begin position="367"/>
        <end position="452"/>
    </location>
</feature>
<dbReference type="PANTHER" id="PTHR43833">
    <property type="entry name" value="POTASSIUM CHANNEL PROTEIN 2-RELATED-RELATED"/>
    <property type="match status" value="1"/>
</dbReference>
<organism evidence="9 10">
    <name type="scientific">Kangiella sediminilitoris</name>
    <dbReference type="NCBI Taxonomy" id="1144748"/>
    <lineage>
        <taxon>Bacteria</taxon>
        <taxon>Pseudomonadati</taxon>
        <taxon>Pseudomonadota</taxon>
        <taxon>Gammaproteobacteria</taxon>
        <taxon>Kangiellales</taxon>
        <taxon>Kangiellaceae</taxon>
        <taxon>Kangiella</taxon>
    </lineage>
</organism>
<dbReference type="PANTHER" id="PTHR43833:SF5">
    <property type="entry name" value="TRK SYSTEM POTASSIUM UPTAKE PROTEIN TRKA"/>
    <property type="match status" value="1"/>
</dbReference>